<feature type="transmembrane region" description="Helical" evidence="5">
    <location>
        <begin position="77"/>
        <end position="98"/>
    </location>
</feature>
<geneLocation type="plasmid" evidence="7">
    <name>pcme4a9i</name>
</geneLocation>
<evidence type="ECO:0000256" key="3">
    <source>
        <dbReference type="ARBA" id="ARBA00022989"/>
    </source>
</evidence>
<dbReference type="OrthoDB" id="7433326at2"/>
<dbReference type="Pfam" id="PF13564">
    <property type="entry name" value="DoxX_2"/>
    <property type="match status" value="1"/>
</dbReference>
<dbReference type="EMBL" id="CP019603">
    <property type="protein sequence ID" value="ARU18057.1"/>
    <property type="molecule type" value="Genomic_DNA"/>
</dbReference>
<keyword evidence="3 5" id="KW-1133">Transmembrane helix</keyword>
<keyword evidence="6" id="KW-0614">Plasmid</keyword>
<name>A0A1Z1FH61_9SPHN</name>
<evidence type="ECO:0008006" key="8">
    <source>
        <dbReference type="Google" id="ProtNLM"/>
    </source>
</evidence>
<gene>
    <name evidence="6" type="ORF">A9D14_17310</name>
</gene>
<reference evidence="6 7" key="1">
    <citation type="submission" date="2017-01" db="EMBL/GenBank/DDBJ databases">
        <title>Complete genome sequence of esterase-producing bacterium Croceicoccus marinus E4A9.</title>
        <authorList>
            <person name="Wu Y.-H."/>
            <person name="Cheng H."/>
            <person name="Xu L."/>
            <person name="Huo Y.-Y."/>
            <person name="Wang C.-S."/>
            <person name="Xu X.-W."/>
        </authorList>
    </citation>
    <scope>NUCLEOTIDE SEQUENCE [LARGE SCALE GENOMIC DNA]</scope>
    <source>
        <strain evidence="6 7">E4A9</strain>
        <plasmid evidence="7">Plasmid pcme4a9i</plasmid>
    </source>
</reference>
<dbReference type="AlphaFoldDB" id="A0A1Z1FH61"/>
<keyword evidence="4 5" id="KW-0472">Membrane</keyword>
<dbReference type="STRING" id="450378.GCA_001661675_03479"/>
<feature type="transmembrane region" description="Helical" evidence="5">
    <location>
        <begin position="52"/>
        <end position="70"/>
    </location>
</feature>
<evidence type="ECO:0000256" key="5">
    <source>
        <dbReference type="SAM" id="Phobius"/>
    </source>
</evidence>
<feature type="transmembrane region" description="Helical" evidence="5">
    <location>
        <begin position="104"/>
        <end position="122"/>
    </location>
</feature>
<protein>
    <recommendedName>
        <fullName evidence="8">DoxX family protein</fullName>
    </recommendedName>
</protein>
<keyword evidence="2 5" id="KW-0812">Transmembrane</keyword>
<dbReference type="InterPro" id="IPR032808">
    <property type="entry name" value="DoxX"/>
</dbReference>
<evidence type="ECO:0000313" key="6">
    <source>
        <dbReference type="EMBL" id="ARU18057.1"/>
    </source>
</evidence>
<organism evidence="6 7">
    <name type="scientific">Croceicoccus marinus</name>
    <dbReference type="NCBI Taxonomy" id="450378"/>
    <lineage>
        <taxon>Bacteria</taxon>
        <taxon>Pseudomonadati</taxon>
        <taxon>Pseudomonadota</taxon>
        <taxon>Alphaproteobacteria</taxon>
        <taxon>Sphingomonadales</taxon>
        <taxon>Erythrobacteraceae</taxon>
        <taxon>Croceicoccus</taxon>
    </lineage>
</organism>
<keyword evidence="7" id="KW-1185">Reference proteome</keyword>
<dbReference type="GO" id="GO:0016020">
    <property type="term" value="C:membrane"/>
    <property type="evidence" value="ECO:0007669"/>
    <property type="project" value="UniProtKB-SubCell"/>
</dbReference>
<sequence>MNIPALVALALLVIPIAAFSLFVGWNKAFAPLSVLAQHSAWTIHLPVVVGRAIGLLELVAAAILLIALFVPRFSRAGMYAAIWITLNNIVAAIVHVIFAEWHTLPQSAVVITLCTIMVLLFARRARGIATAGR</sequence>
<evidence type="ECO:0000256" key="1">
    <source>
        <dbReference type="ARBA" id="ARBA00004141"/>
    </source>
</evidence>
<proteinExistence type="predicted"/>
<accession>A0A1Z1FH61</accession>
<dbReference type="RefSeq" id="WP_066850589.1">
    <property type="nucleotide sequence ID" value="NZ_CP019603.1"/>
</dbReference>
<evidence type="ECO:0000313" key="7">
    <source>
        <dbReference type="Proteomes" id="UP000195807"/>
    </source>
</evidence>
<dbReference type="KEGG" id="cman:A9D14_17310"/>
<evidence type="ECO:0000256" key="4">
    <source>
        <dbReference type="ARBA" id="ARBA00023136"/>
    </source>
</evidence>
<evidence type="ECO:0000256" key="2">
    <source>
        <dbReference type="ARBA" id="ARBA00022692"/>
    </source>
</evidence>
<comment type="subcellular location">
    <subcellularLocation>
        <location evidence="1">Membrane</location>
        <topology evidence="1">Multi-pass membrane protein</topology>
    </subcellularLocation>
</comment>
<dbReference type="Proteomes" id="UP000195807">
    <property type="component" value="Plasmid pCME4A9I"/>
</dbReference>